<comment type="caution">
    <text evidence="1">The sequence shown here is derived from an EMBL/GenBank/DDBJ whole genome shotgun (WGS) entry which is preliminary data.</text>
</comment>
<gene>
    <name evidence="1" type="ORF">GALL_332700</name>
</gene>
<dbReference type="AlphaFoldDB" id="A0A1J5QMY6"/>
<accession>A0A1J5QMY6</accession>
<evidence type="ECO:0000313" key="1">
    <source>
        <dbReference type="EMBL" id="OIQ84910.1"/>
    </source>
</evidence>
<proteinExistence type="predicted"/>
<name>A0A1J5QMY6_9ZZZZ</name>
<sequence length="30" mass="3293">MLPVQIAVTLRTFIAASICFLFAKPNNLEA</sequence>
<dbReference type="EMBL" id="MLJW01000582">
    <property type="protein sequence ID" value="OIQ84910.1"/>
    <property type="molecule type" value="Genomic_DNA"/>
</dbReference>
<reference evidence="1" key="1">
    <citation type="submission" date="2016-10" db="EMBL/GenBank/DDBJ databases">
        <title>Sequence of Gallionella enrichment culture.</title>
        <authorList>
            <person name="Poehlein A."/>
            <person name="Muehling M."/>
            <person name="Daniel R."/>
        </authorList>
    </citation>
    <scope>NUCLEOTIDE SEQUENCE</scope>
</reference>
<protein>
    <submittedName>
        <fullName evidence="1">Uncharacterized protein</fullName>
    </submittedName>
</protein>
<organism evidence="1">
    <name type="scientific">mine drainage metagenome</name>
    <dbReference type="NCBI Taxonomy" id="410659"/>
    <lineage>
        <taxon>unclassified sequences</taxon>
        <taxon>metagenomes</taxon>
        <taxon>ecological metagenomes</taxon>
    </lineage>
</organism>